<dbReference type="GeneID" id="54487395"/>
<dbReference type="Proteomes" id="UP000799437">
    <property type="component" value="Unassembled WGS sequence"/>
</dbReference>
<name>A0A6A6WM45_9PEZI</name>
<proteinExistence type="predicted"/>
<reference evidence="1" key="1">
    <citation type="journal article" date="2020" name="Stud. Mycol.">
        <title>101 Dothideomycetes genomes: a test case for predicting lifestyles and emergence of pathogens.</title>
        <authorList>
            <person name="Haridas S."/>
            <person name="Albert R."/>
            <person name="Binder M."/>
            <person name="Bloem J."/>
            <person name="Labutti K."/>
            <person name="Salamov A."/>
            <person name="Andreopoulos B."/>
            <person name="Baker S."/>
            <person name="Barry K."/>
            <person name="Bills G."/>
            <person name="Bluhm B."/>
            <person name="Cannon C."/>
            <person name="Castanera R."/>
            <person name="Culley D."/>
            <person name="Daum C."/>
            <person name="Ezra D."/>
            <person name="Gonzalez J."/>
            <person name="Henrissat B."/>
            <person name="Kuo A."/>
            <person name="Liang C."/>
            <person name="Lipzen A."/>
            <person name="Lutzoni F."/>
            <person name="Magnuson J."/>
            <person name="Mondo S."/>
            <person name="Nolan M."/>
            <person name="Ohm R."/>
            <person name="Pangilinan J."/>
            <person name="Park H.-J."/>
            <person name="Ramirez L."/>
            <person name="Alfaro M."/>
            <person name="Sun H."/>
            <person name="Tritt A."/>
            <person name="Yoshinaga Y."/>
            <person name="Zwiers L.-H."/>
            <person name="Turgeon B."/>
            <person name="Goodwin S."/>
            <person name="Spatafora J."/>
            <person name="Crous P."/>
            <person name="Grigoriev I."/>
        </authorList>
    </citation>
    <scope>NUCLEOTIDE SEQUENCE</scope>
    <source>
        <strain evidence="1">CBS 121739</strain>
    </source>
</reference>
<keyword evidence="2" id="KW-1185">Reference proteome</keyword>
<gene>
    <name evidence="1" type="ORF">EJ05DRAFT_496113</name>
</gene>
<evidence type="ECO:0000313" key="1">
    <source>
        <dbReference type="EMBL" id="KAF2763287.1"/>
    </source>
</evidence>
<dbReference type="EMBL" id="ML996565">
    <property type="protein sequence ID" value="KAF2763287.1"/>
    <property type="molecule type" value="Genomic_DNA"/>
</dbReference>
<sequence>MVFGLMPLVSARCACRVVGDPERGNLIETLSAALDQWRWHLLEYGPKELTVLLDVRMATRPWHAGSEDCGLCNGYLLLRFKDLQVCLLATRRNMYKYMSSFETHVLLPSLIKTANYRLWFVVRSSPS</sequence>
<protein>
    <submittedName>
        <fullName evidence="1">Uncharacterized protein</fullName>
    </submittedName>
</protein>
<accession>A0A6A6WM45</accession>
<dbReference type="AlphaFoldDB" id="A0A6A6WM45"/>
<evidence type="ECO:0000313" key="2">
    <source>
        <dbReference type="Proteomes" id="UP000799437"/>
    </source>
</evidence>
<organism evidence="1 2">
    <name type="scientific">Pseudovirgaria hyperparasitica</name>
    <dbReference type="NCBI Taxonomy" id="470096"/>
    <lineage>
        <taxon>Eukaryota</taxon>
        <taxon>Fungi</taxon>
        <taxon>Dikarya</taxon>
        <taxon>Ascomycota</taxon>
        <taxon>Pezizomycotina</taxon>
        <taxon>Dothideomycetes</taxon>
        <taxon>Dothideomycetes incertae sedis</taxon>
        <taxon>Acrospermales</taxon>
        <taxon>Acrospermaceae</taxon>
        <taxon>Pseudovirgaria</taxon>
    </lineage>
</organism>
<dbReference type="RefSeq" id="XP_033605738.1">
    <property type="nucleotide sequence ID" value="XM_033746341.1"/>
</dbReference>